<evidence type="ECO:0008006" key="4">
    <source>
        <dbReference type="Google" id="ProtNLM"/>
    </source>
</evidence>
<keyword evidence="3" id="KW-1185">Reference proteome</keyword>
<feature type="region of interest" description="Disordered" evidence="1">
    <location>
        <begin position="435"/>
        <end position="456"/>
    </location>
</feature>
<dbReference type="Proteomes" id="UP001165378">
    <property type="component" value="Unassembled WGS sequence"/>
</dbReference>
<proteinExistence type="predicted"/>
<evidence type="ECO:0000313" key="2">
    <source>
        <dbReference type="EMBL" id="MCF2526517.1"/>
    </source>
</evidence>
<dbReference type="RefSeq" id="WP_235050625.1">
    <property type="nucleotide sequence ID" value="NZ_JAKFHA010000002.1"/>
</dbReference>
<organism evidence="2 3">
    <name type="scientific">Yinghuangia soli</name>
    <dbReference type="NCBI Taxonomy" id="2908204"/>
    <lineage>
        <taxon>Bacteria</taxon>
        <taxon>Bacillati</taxon>
        <taxon>Actinomycetota</taxon>
        <taxon>Actinomycetes</taxon>
        <taxon>Kitasatosporales</taxon>
        <taxon>Streptomycetaceae</taxon>
        <taxon>Yinghuangia</taxon>
    </lineage>
</organism>
<dbReference type="InterPro" id="IPR011990">
    <property type="entry name" value="TPR-like_helical_dom_sf"/>
</dbReference>
<gene>
    <name evidence="2" type="ORF">LZ495_04680</name>
</gene>
<sequence>MSVRVPTVRAVNAEDLERQSQLYTGVPPITVDLLVEHGHLDTLVEAARAGDWFCAQRSVRELADRGQREQAWELLAPYVETGWWDAVREAATLLQEWRRTDDALELLRGYVGGHQRFARGETARLLASVGRVDEAIAELRPHVHDSLLLEALVEATDAGRRDAEVIALLEPLADQRLRTGEPRNAAIMLARVLDRAGRTDEATALLRAHVAATDSADNVRELAWLLARHDRFEELYALADRYADAATPALVDRLVVLDRADEAVAFLRASAARNATWTGTRLVMQLAELGRLAEAVEEAKPVVEKASCPCMLLGLLELLVDAERVDLALDVLDAADANPALATATGGTRPWLLSEAGRHEEALAAAQARSEEEYGRTGGIARVLEAAGRVDEAVALLEEAAETDYDDVYLARLLILTGRPREAVALHRARKRAGNGCTLDDPWRPGKSGYTDDPPF</sequence>
<dbReference type="Gene3D" id="1.25.40.10">
    <property type="entry name" value="Tetratricopeptide repeat domain"/>
    <property type="match status" value="1"/>
</dbReference>
<evidence type="ECO:0000313" key="3">
    <source>
        <dbReference type="Proteomes" id="UP001165378"/>
    </source>
</evidence>
<reference evidence="2" key="1">
    <citation type="submission" date="2022-01" db="EMBL/GenBank/DDBJ databases">
        <title>Genome-Based Taxonomic Classification of the Phylum Actinobacteria.</title>
        <authorList>
            <person name="Gao Y."/>
        </authorList>
    </citation>
    <scope>NUCLEOTIDE SEQUENCE</scope>
    <source>
        <strain evidence="2">KLBMP 8922</strain>
    </source>
</reference>
<protein>
    <recommendedName>
        <fullName evidence="4">Tetratricopeptide repeat protein</fullName>
    </recommendedName>
</protein>
<name>A0AA41U0L3_9ACTN</name>
<accession>A0AA41U0L3</accession>
<dbReference type="AlphaFoldDB" id="A0AA41U0L3"/>
<dbReference type="EMBL" id="JAKFHA010000002">
    <property type="protein sequence ID" value="MCF2526517.1"/>
    <property type="molecule type" value="Genomic_DNA"/>
</dbReference>
<evidence type="ECO:0000256" key="1">
    <source>
        <dbReference type="SAM" id="MobiDB-lite"/>
    </source>
</evidence>
<comment type="caution">
    <text evidence="2">The sequence shown here is derived from an EMBL/GenBank/DDBJ whole genome shotgun (WGS) entry which is preliminary data.</text>
</comment>